<accession>M0BMN6</accession>
<organism evidence="2 3">
    <name type="scientific">Halovivax asiaticus JCM 14624</name>
    <dbReference type="NCBI Taxonomy" id="1227490"/>
    <lineage>
        <taxon>Archaea</taxon>
        <taxon>Methanobacteriati</taxon>
        <taxon>Methanobacteriota</taxon>
        <taxon>Stenosarchaea group</taxon>
        <taxon>Halobacteria</taxon>
        <taxon>Halobacteriales</taxon>
        <taxon>Natrialbaceae</taxon>
        <taxon>Halovivax</taxon>
    </lineage>
</organism>
<comment type="caution">
    <text evidence="2">The sequence shown here is derived from an EMBL/GenBank/DDBJ whole genome shotgun (WGS) entry which is preliminary data.</text>
</comment>
<dbReference type="Pfam" id="PF24368">
    <property type="entry name" value="DUF7524"/>
    <property type="match status" value="1"/>
</dbReference>
<dbReference type="Proteomes" id="UP000011560">
    <property type="component" value="Unassembled WGS sequence"/>
</dbReference>
<dbReference type="OrthoDB" id="282430at2157"/>
<keyword evidence="1" id="KW-1133">Transmembrane helix</keyword>
<keyword evidence="3" id="KW-1185">Reference proteome</keyword>
<feature type="transmembrane region" description="Helical" evidence="1">
    <location>
        <begin position="146"/>
        <end position="165"/>
    </location>
</feature>
<evidence type="ECO:0000256" key="1">
    <source>
        <dbReference type="SAM" id="Phobius"/>
    </source>
</evidence>
<keyword evidence="1" id="KW-0812">Transmembrane</keyword>
<keyword evidence="1" id="KW-0472">Membrane</keyword>
<dbReference type="InterPro" id="IPR055946">
    <property type="entry name" value="DUF7524"/>
</dbReference>
<dbReference type="STRING" id="1227490.C479_04913"/>
<evidence type="ECO:0000313" key="3">
    <source>
        <dbReference type="Proteomes" id="UP000011560"/>
    </source>
</evidence>
<dbReference type="AlphaFoldDB" id="M0BMN6"/>
<proteinExistence type="predicted"/>
<dbReference type="EMBL" id="AOIQ01000009">
    <property type="protein sequence ID" value="ELZ12120.1"/>
    <property type="molecule type" value="Genomic_DNA"/>
</dbReference>
<reference evidence="2 3" key="1">
    <citation type="journal article" date="2014" name="PLoS Genet.">
        <title>Phylogenetically driven sequencing of extremely halophilic archaea reveals strategies for static and dynamic osmo-response.</title>
        <authorList>
            <person name="Becker E.A."/>
            <person name="Seitzer P.M."/>
            <person name="Tritt A."/>
            <person name="Larsen D."/>
            <person name="Krusor M."/>
            <person name="Yao A.I."/>
            <person name="Wu D."/>
            <person name="Madern D."/>
            <person name="Eisen J.A."/>
            <person name="Darling A.E."/>
            <person name="Facciotti M.T."/>
        </authorList>
    </citation>
    <scope>NUCLEOTIDE SEQUENCE [LARGE SCALE GENOMIC DNA]</scope>
    <source>
        <strain evidence="2 3">JCM 14624</strain>
    </source>
</reference>
<sequence length="201" mass="20410">MPESISVYLNRSGHGTIDVGQSTLSTDRAFELTVENHGDPVHLYVSPGSTLADTLTVQRPNTYVEADETVTVPISVHGHDGPLSGSLSVETRFGANSTAIDVTLTGGVGDDNRVDVDEQLATPATDDRSTDGPLDRVGDAIGPETIALGGLAALALLVGLATAAVVEGPLAILGIGMVLSGIAVGVALLVRGASPPDDPHS</sequence>
<gene>
    <name evidence="2" type="ORF">C479_04913</name>
</gene>
<feature type="transmembrane region" description="Helical" evidence="1">
    <location>
        <begin position="171"/>
        <end position="190"/>
    </location>
</feature>
<dbReference type="RefSeq" id="WP_007698722.1">
    <property type="nucleotide sequence ID" value="NZ_AOIQ01000009.1"/>
</dbReference>
<name>M0BMN6_9EURY</name>
<protein>
    <submittedName>
        <fullName evidence="2">Uncharacterized protein</fullName>
    </submittedName>
</protein>
<evidence type="ECO:0000313" key="2">
    <source>
        <dbReference type="EMBL" id="ELZ12120.1"/>
    </source>
</evidence>